<reference evidence="2 3" key="1">
    <citation type="submission" date="2023-06" db="EMBL/GenBank/DDBJ databases">
        <title>Roseiconus lacunae JC819 isolated from Gulf of Mannar region, Tamil Nadu.</title>
        <authorList>
            <person name="Pk S."/>
            <person name="Ch S."/>
            <person name="Ch V.R."/>
        </authorList>
    </citation>
    <scope>NUCLEOTIDE SEQUENCE [LARGE SCALE GENOMIC DNA]</scope>
    <source>
        <strain evidence="2 3">JC819</strain>
    </source>
</reference>
<sequence>MDYTDDNEHDDDNDLPIGAGRGDTFRDRRRISLSETKAKLRNPNGGVSCPDCGSTWCPVIRTVRKTDNKTVRARQCQHCDRRFTTTERVTG</sequence>
<feature type="compositionally biased region" description="Acidic residues" evidence="1">
    <location>
        <begin position="1"/>
        <end position="14"/>
    </location>
</feature>
<evidence type="ECO:0000313" key="2">
    <source>
        <dbReference type="EMBL" id="MDM4015968.1"/>
    </source>
</evidence>
<evidence type="ECO:0000256" key="1">
    <source>
        <dbReference type="SAM" id="MobiDB-lite"/>
    </source>
</evidence>
<protein>
    <recommendedName>
        <fullName evidence="4">Transcriptional regulator NrdR</fullName>
    </recommendedName>
</protein>
<organism evidence="2 3">
    <name type="scientific">Roseiconus lacunae</name>
    <dbReference type="NCBI Taxonomy" id="2605694"/>
    <lineage>
        <taxon>Bacteria</taxon>
        <taxon>Pseudomonadati</taxon>
        <taxon>Planctomycetota</taxon>
        <taxon>Planctomycetia</taxon>
        <taxon>Pirellulales</taxon>
        <taxon>Pirellulaceae</taxon>
        <taxon>Roseiconus</taxon>
    </lineage>
</organism>
<evidence type="ECO:0008006" key="4">
    <source>
        <dbReference type="Google" id="ProtNLM"/>
    </source>
</evidence>
<dbReference type="RefSeq" id="WP_289163558.1">
    <property type="nucleotide sequence ID" value="NZ_JASZZN010000007.1"/>
</dbReference>
<keyword evidence="3" id="KW-1185">Reference proteome</keyword>
<proteinExistence type="predicted"/>
<dbReference type="EMBL" id="JASZZN010000007">
    <property type="protein sequence ID" value="MDM4015968.1"/>
    <property type="molecule type" value="Genomic_DNA"/>
</dbReference>
<comment type="caution">
    <text evidence="2">The sequence shown here is derived from an EMBL/GenBank/DDBJ whole genome shotgun (WGS) entry which is preliminary data.</text>
</comment>
<name>A0ABT7PI15_9BACT</name>
<evidence type="ECO:0000313" key="3">
    <source>
        <dbReference type="Proteomes" id="UP001239462"/>
    </source>
</evidence>
<dbReference type="Proteomes" id="UP001239462">
    <property type="component" value="Unassembled WGS sequence"/>
</dbReference>
<feature type="region of interest" description="Disordered" evidence="1">
    <location>
        <begin position="1"/>
        <end position="28"/>
    </location>
</feature>
<gene>
    <name evidence="2" type="ORF">QTN89_11035</name>
</gene>
<accession>A0ABT7PI15</accession>